<organism evidence="1 2">
    <name type="scientific">Lentzea sokolovensis</name>
    <dbReference type="NCBI Taxonomy" id="3095429"/>
    <lineage>
        <taxon>Bacteria</taxon>
        <taxon>Bacillati</taxon>
        <taxon>Actinomycetota</taxon>
        <taxon>Actinomycetes</taxon>
        <taxon>Pseudonocardiales</taxon>
        <taxon>Pseudonocardiaceae</taxon>
        <taxon>Lentzea</taxon>
    </lineage>
</organism>
<comment type="caution">
    <text evidence="1">The sequence shown here is derived from an EMBL/GenBank/DDBJ whole genome shotgun (WGS) entry which is preliminary data.</text>
</comment>
<gene>
    <name evidence="1" type="ORF">SK854_05035</name>
</gene>
<name>A0ABU4URP3_9PSEU</name>
<dbReference type="SUPFAM" id="SSF50129">
    <property type="entry name" value="GroES-like"/>
    <property type="match status" value="1"/>
</dbReference>
<dbReference type="EMBL" id="JAXAVU010000002">
    <property type="protein sequence ID" value="MDX8141466.1"/>
    <property type="molecule type" value="Genomic_DNA"/>
</dbReference>
<sequence length="46" mass="5096">MNPIDWKIQAGYMSEIMPTTFPSITGSDATGVVDEIGEGRHRCQVR</sequence>
<dbReference type="Proteomes" id="UP001285352">
    <property type="component" value="Unassembled WGS sequence"/>
</dbReference>
<dbReference type="InterPro" id="IPR011032">
    <property type="entry name" value="GroES-like_sf"/>
</dbReference>
<dbReference type="Gene3D" id="3.90.180.10">
    <property type="entry name" value="Medium-chain alcohol dehydrogenases, catalytic domain"/>
    <property type="match status" value="1"/>
</dbReference>
<proteinExistence type="predicted"/>
<keyword evidence="2" id="KW-1185">Reference proteome</keyword>
<reference evidence="1 2" key="1">
    <citation type="submission" date="2023-11" db="EMBL/GenBank/DDBJ databases">
        <title>Lentzea sokolovensis, sp. nov., Lentzea kristufkii, sp. nov., and Lentzea miocenensis, sp. nov., rare actinobacteria from Sokolov Coal Basin, Miocene lacustrine sediment, Czech Republic.</title>
        <authorList>
            <person name="Lara A."/>
            <person name="Kotroba L."/>
            <person name="Nouioui I."/>
            <person name="Neumann-Schaal M."/>
            <person name="Mast Y."/>
            <person name="Chronakova A."/>
        </authorList>
    </citation>
    <scope>NUCLEOTIDE SEQUENCE [LARGE SCALE GENOMIC DNA]</scope>
    <source>
        <strain evidence="1 2">BCCO 10_0061</strain>
    </source>
</reference>
<accession>A0ABU4URP3</accession>
<evidence type="ECO:0000313" key="1">
    <source>
        <dbReference type="EMBL" id="MDX8141466.1"/>
    </source>
</evidence>
<protein>
    <submittedName>
        <fullName evidence="1">Uncharacterized protein</fullName>
    </submittedName>
</protein>
<evidence type="ECO:0000313" key="2">
    <source>
        <dbReference type="Proteomes" id="UP001285352"/>
    </source>
</evidence>